<proteinExistence type="predicted"/>
<protein>
    <submittedName>
        <fullName evidence="1">Uncharacterized protein</fullName>
    </submittedName>
</protein>
<evidence type="ECO:0000313" key="2">
    <source>
        <dbReference type="Proteomes" id="UP000186657"/>
    </source>
</evidence>
<sequence>MELLDALRNQRLDSSIPGLFDVFYDILNNVQIQSNFYITHPKYKPLELPDEVVPLFTKQLLPGLALSEEPDYKFTPKEDFGMNRCQIVANALLEAWLQGHDSPEGRMNFILHNFSLLGIDLKRPYLNANSKDIY</sequence>
<dbReference type="InterPro" id="IPR040871">
    <property type="entry name" value="HopA1"/>
</dbReference>
<dbReference type="Pfam" id="PF17914">
    <property type="entry name" value="HopA1"/>
    <property type="match status" value="1"/>
</dbReference>
<dbReference type="EMBL" id="MKZS01000001">
    <property type="protein sequence ID" value="OLT60254.1"/>
    <property type="molecule type" value="Genomic_DNA"/>
</dbReference>
<reference evidence="1 2" key="1">
    <citation type="submission" date="2016-10" db="EMBL/GenBank/DDBJ databases">
        <title>Comparative genomics uncovers the prolific and rare metabolic potential of the cyanobacterial genus Moorea.</title>
        <authorList>
            <person name="Leao T."/>
            <person name="Castelao G."/>
            <person name="Korobeynikov A."/>
            <person name="Monroe E.A."/>
            <person name="Podell S."/>
            <person name="Glukhov E."/>
            <person name="Allen E."/>
            <person name="Gerwick W.H."/>
            <person name="Gerwick L."/>
        </authorList>
    </citation>
    <scope>NUCLEOTIDE SEQUENCE [LARGE SCALE GENOMIC DNA]</scope>
    <source>
        <strain evidence="1 2">PNG5-198</strain>
    </source>
</reference>
<dbReference type="AlphaFoldDB" id="A0A1U7N2V9"/>
<dbReference type="Proteomes" id="UP000186657">
    <property type="component" value="Unassembled WGS sequence"/>
</dbReference>
<gene>
    <name evidence="1" type="ORF">BJP37_15700</name>
</gene>
<organism evidence="1 2">
    <name type="scientific">Moorena bouillonii PNG</name>
    <dbReference type="NCBI Taxonomy" id="568701"/>
    <lineage>
        <taxon>Bacteria</taxon>
        <taxon>Bacillati</taxon>
        <taxon>Cyanobacteriota</taxon>
        <taxon>Cyanophyceae</taxon>
        <taxon>Coleofasciculales</taxon>
        <taxon>Coleofasciculaceae</taxon>
        <taxon>Moorena</taxon>
    </lineage>
</organism>
<name>A0A1U7N2V9_9CYAN</name>
<evidence type="ECO:0000313" key="1">
    <source>
        <dbReference type="EMBL" id="OLT60254.1"/>
    </source>
</evidence>
<keyword evidence="2" id="KW-1185">Reference proteome</keyword>
<accession>A0A1U7N2V9</accession>
<comment type="caution">
    <text evidence="1">The sequence shown here is derived from an EMBL/GenBank/DDBJ whole genome shotgun (WGS) entry which is preliminary data.</text>
</comment>